<dbReference type="Pfam" id="PF00007">
    <property type="entry name" value="Cys_knot"/>
    <property type="match status" value="1"/>
</dbReference>
<keyword evidence="3" id="KW-1015">Disulfide bond</keyword>
<keyword evidence="2" id="KW-0964">Secreted</keyword>
<dbReference type="InterPro" id="IPR006208">
    <property type="entry name" value="Glyco_hormone_CN"/>
</dbReference>
<reference evidence="7" key="1">
    <citation type="submission" date="2021-01" db="EMBL/GenBank/DDBJ databases">
        <authorList>
            <person name="Zahm M."/>
            <person name="Roques C."/>
            <person name="Cabau C."/>
            <person name="Klopp C."/>
            <person name="Donnadieu C."/>
            <person name="Jouanno E."/>
            <person name="Lampietro C."/>
            <person name="Louis A."/>
            <person name="Herpin A."/>
            <person name="Echchiki A."/>
            <person name="Berthelot C."/>
            <person name="Parey E."/>
            <person name="Roest-Crollius H."/>
            <person name="Braasch I."/>
            <person name="Postlethwait J."/>
            <person name="Bobe J."/>
            <person name="Montfort J."/>
            <person name="Bouchez O."/>
            <person name="Begum T."/>
            <person name="Mejri S."/>
            <person name="Adams A."/>
            <person name="Chen W.-J."/>
            <person name="Guiguen Y."/>
        </authorList>
    </citation>
    <scope>NUCLEOTIDE SEQUENCE</scope>
    <source>
        <tissue evidence="7">Blood</tissue>
    </source>
</reference>
<dbReference type="EMBL" id="JAERUA010000008">
    <property type="protein sequence ID" value="KAI1896278.1"/>
    <property type="molecule type" value="Genomic_DNA"/>
</dbReference>
<feature type="domain" description="CTCK" evidence="6">
    <location>
        <begin position="162"/>
        <end position="251"/>
    </location>
</feature>
<dbReference type="GO" id="GO:0005576">
    <property type="term" value="C:extracellular region"/>
    <property type="evidence" value="ECO:0007669"/>
    <property type="project" value="UniProtKB-SubCell"/>
</dbReference>
<feature type="region of interest" description="Disordered" evidence="5">
    <location>
        <begin position="1"/>
        <end position="21"/>
    </location>
</feature>
<dbReference type="PROSITE" id="PS01185">
    <property type="entry name" value="CTCK_1"/>
    <property type="match status" value="1"/>
</dbReference>
<name>A0A8T3DMT6_9TELE</name>
<evidence type="ECO:0000313" key="7">
    <source>
        <dbReference type="EMBL" id="KAI1896278.1"/>
    </source>
</evidence>
<evidence type="ECO:0000256" key="1">
    <source>
        <dbReference type="ARBA" id="ARBA00004613"/>
    </source>
</evidence>
<feature type="compositionally biased region" description="Basic and acidic residues" evidence="5">
    <location>
        <begin position="49"/>
        <end position="65"/>
    </location>
</feature>
<dbReference type="InterPro" id="IPR029034">
    <property type="entry name" value="Cystine-knot_cytokine"/>
</dbReference>
<evidence type="ECO:0000256" key="2">
    <source>
        <dbReference type="ARBA" id="ARBA00022525"/>
    </source>
</evidence>
<comment type="caution">
    <text evidence="4">Lacks conserved residue(s) required for the propagation of feature annotation.</text>
</comment>
<gene>
    <name evidence="7" type="ORF">AGOR_G00093150</name>
</gene>
<comment type="caution">
    <text evidence="7">The sequence shown here is derived from an EMBL/GenBank/DDBJ whole genome shotgun (WGS) entry which is preliminary data.</text>
</comment>
<protein>
    <recommendedName>
        <fullName evidence="6">CTCK domain-containing protein</fullName>
    </recommendedName>
</protein>
<comment type="subcellular location">
    <subcellularLocation>
        <location evidence="1">Secreted</location>
    </subcellularLocation>
</comment>
<evidence type="ECO:0000313" key="8">
    <source>
        <dbReference type="Proteomes" id="UP000829720"/>
    </source>
</evidence>
<evidence type="ECO:0000256" key="4">
    <source>
        <dbReference type="PROSITE-ProRule" id="PRU00039"/>
    </source>
</evidence>
<accession>A0A8T3DMT6</accession>
<keyword evidence="8" id="KW-1185">Reference proteome</keyword>
<dbReference type="SMART" id="SM00041">
    <property type="entry name" value="CT"/>
    <property type="match status" value="1"/>
</dbReference>
<feature type="compositionally biased region" description="Low complexity" evidence="5">
    <location>
        <begin position="66"/>
        <end position="82"/>
    </location>
</feature>
<dbReference type="OrthoDB" id="8965080at2759"/>
<sequence length="251" mass="26866">MVKEGNKPAETVEEVTEKKPLINQDGSITKKKVEKKGDTVATITEVTKEVTKGDKPIEKTEESTEKSTVVSKDGSSTTTTVTKKGDTITTVTVVIKGKTTTTTTKVSKGGKTTTTVQIKSTHTQPRAHTAEECKCDSVPRCQMDEELVPVPVKGTCCPRLHCEKKRSTCGLVSQDTFINRKSCQSKVKLPGCGGLCASSFQYSSDGKWKGTCGCCQPTAFHSQQVLLRCGDGSMVTETLSVPAACSCKACK</sequence>
<feature type="region of interest" description="Disordered" evidence="5">
    <location>
        <begin position="49"/>
        <end position="82"/>
    </location>
</feature>
<organism evidence="7 8">
    <name type="scientific">Albula goreensis</name>
    <dbReference type="NCBI Taxonomy" id="1534307"/>
    <lineage>
        <taxon>Eukaryota</taxon>
        <taxon>Metazoa</taxon>
        <taxon>Chordata</taxon>
        <taxon>Craniata</taxon>
        <taxon>Vertebrata</taxon>
        <taxon>Euteleostomi</taxon>
        <taxon>Actinopterygii</taxon>
        <taxon>Neopterygii</taxon>
        <taxon>Teleostei</taxon>
        <taxon>Albuliformes</taxon>
        <taxon>Albulidae</taxon>
        <taxon>Albula</taxon>
    </lineage>
</organism>
<dbReference type="Proteomes" id="UP000829720">
    <property type="component" value="Unassembled WGS sequence"/>
</dbReference>
<proteinExistence type="predicted"/>
<dbReference type="InterPro" id="IPR006207">
    <property type="entry name" value="Cys_knot_C"/>
</dbReference>
<dbReference type="AlphaFoldDB" id="A0A8T3DMT6"/>
<dbReference type="Gene3D" id="2.10.90.10">
    <property type="entry name" value="Cystine-knot cytokines"/>
    <property type="match status" value="1"/>
</dbReference>
<evidence type="ECO:0000256" key="5">
    <source>
        <dbReference type="SAM" id="MobiDB-lite"/>
    </source>
</evidence>
<evidence type="ECO:0000259" key="6">
    <source>
        <dbReference type="PROSITE" id="PS01225"/>
    </source>
</evidence>
<dbReference type="PROSITE" id="PS01225">
    <property type="entry name" value="CTCK_2"/>
    <property type="match status" value="1"/>
</dbReference>
<evidence type="ECO:0000256" key="3">
    <source>
        <dbReference type="ARBA" id="ARBA00023157"/>
    </source>
</evidence>